<accession>A0A8I0T8N8</accession>
<protein>
    <recommendedName>
        <fullName evidence="3">HEPN domain-containing protein</fullName>
    </recommendedName>
</protein>
<name>A0A8I0T8N8_BRUAN</name>
<evidence type="ECO:0008006" key="3">
    <source>
        <dbReference type="Google" id="ProtNLM"/>
    </source>
</evidence>
<dbReference type="AlphaFoldDB" id="A0A8I0T8N8"/>
<proteinExistence type="predicted"/>
<dbReference type="Proteomes" id="UP000642265">
    <property type="component" value="Unassembled WGS sequence"/>
</dbReference>
<evidence type="ECO:0000313" key="2">
    <source>
        <dbReference type="Proteomes" id="UP000642265"/>
    </source>
</evidence>
<gene>
    <name evidence="1" type="ORF">IH622_13255</name>
</gene>
<reference evidence="1" key="1">
    <citation type="submission" date="2020-09" db="EMBL/GenBank/DDBJ databases">
        <authorList>
            <person name="Dalcin Martins P."/>
        </authorList>
    </citation>
    <scope>NUCLEOTIDE SEQUENCE</scope>
    <source>
        <strain evidence="1">MAG47</strain>
    </source>
</reference>
<sequence>MMEKVAHHLQVHAFDLLSADDRDVFGRSAYNRYYYAAFLRARDMMRRLNPAQWGELAHANYPEILRGSIRKELKRGKERSQRIHDNEAVGAFSRALTAADGIANLMRDASRVRVVADYNPDIPIEFLPGGRFSLNNVDITTAHRWVGKVDVWATAIEAAWRHLDV</sequence>
<dbReference type="EMBL" id="JACZKO010000038">
    <property type="protein sequence ID" value="MBE0561763.1"/>
    <property type="molecule type" value="Genomic_DNA"/>
</dbReference>
<comment type="caution">
    <text evidence="1">The sequence shown here is derived from an EMBL/GenBank/DDBJ whole genome shotgun (WGS) entry which is preliminary data.</text>
</comment>
<organism evidence="1 2">
    <name type="scientific">Brucella anthropi</name>
    <name type="common">Ochrobactrum anthropi</name>
    <dbReference type="NCBI Taxonomy" id="529"/>
    <lineage>
        <taxon>Bacteria</taxon>
        <taxon>Pseudomonadati</taxon>
        <taxon>Pseudomonadota</taxon>
        <taxon>Alphaproteobacteria</taxon>
        <taxon>Hyphomicrobiales</taxon>
        <taxon>Brucellaceae</taxon>
        <taxon>Brucella/Ochrobactrum group</taxon>
        <taxon>Brucella</taxon>
    </lineage>
</organism>
<evidence type="ECO:0000313" key="1">
    <source>
        <dbReference type="EMBL" id="MBE0561763.1"/>
    </source>
</evidence>
<reference evidence="1" key="2">
    <citation type="submission" date="2020-10" db="EMBL/GenBank/DDBJ databases">
        <title>Enrichment of novel Verrucomicrobia, Bacteroidetes and Krumholzibacteria in an oxygen-limited, methane- and iron-fed bioreactor inoculated with Bothnian Sea sediments.</title>
        <authorList>
            <person name="Martins P.D."/>
            <person name="de Jong A."/>
            <person name="Lenstra W.K."/>
            <person name="van Helmond N.A.G.M."/>
            <person name="Slomp C.P."/>
            <person name="Jetten M.S.M."/>
            <person name="Welte C.U."/>
            <person name="Rasigraf O."/>
        </authorList>
    </citation>
    <scope>NUCLEOTIDE SEQUENCE</scope>
    <source>
        <strain evidence="1">MAG47</strain>
    </source>
</reference>